<dbReference type="RefSeq" id="WP_408976808.1">
    <property type="nucleotide sequence ID" value="NZ_JBJUVG010000002.1"/>
</dbReference>
<feature type="domain" description="PASTA" evidence="13">
    <location>
        <begin position="499"/>
        <end position="566"/>
    </location>
</feature>
<dbReference type="PANTHER" id="PTHR43289:SF34">
    <property type="entry name" value="SERINE_THREONINE-PROTEIN KINASE YBDM-RELATED"/>
    <property type="match status" value="1"/>
</dbReference>
<dbReference type="PROSITE" id="PS00107">
    <property type="entry name" value="PROTEIN_KINASE_ATP"/>
    <property type="match status" value="1"/>
</dbReference>
<evidence type="ECO:0000256" key="6">
    <source>
        <dbReference type="ARBA" id="ARBA00022840"/>
    </source>
</evidence>
<keyword evidence="11" id="KW-0812">Transmembrane</keyword>
<dbReference type="SMART" id="SM00220">
    <property type="entry name" value="S_TKc"/>
    <property type="match status" value="1"/>
</dbReference>
<feature type="binding site" evidence="9">
    <location>
        <position position="38"/>
    </location>
    <ligand>
        <name>ATP</name>
        <dbReference type="ChEBI" id="CHEBI:30616"/>
    </ligand>
</feature>
<dbReference type="PROSITE" id="PS00108">
    <property type="entry name" value="PROTEIN_KINASE_ST"/>
    <property type="match status" value="1"/>
</dbReference>
<dbReference type="Proteomes" id="UP001631949">
    <property type="component" value="Unassembled WGS sequence"/>
</dbReference>
<keyword evidence="15" id="KW-1185">Reference proteome</keyword>
<name>A0ABW9GXZ5_9FIRM</name>
<dbReference type="CDD" id="cd06577">
    <property type="entry name" value="PASTA_pknB"/>
    <property type="match status" value="3"/>
</dbReference>
<feature type="region of interest" description="Disordered" evidence="10">
    <location>
        <begin position="521"/>
        <end position="542"/>
    </location>
</feature>
<dbReference type="Gene3D" id="1.10.510.10">
    <property type="entry name" value="Transferase(Phosphotransferase) domain 1"/>
    <property type="match status" value="1"/>
</dbReference>
<evidence type="ECO:0000259" key="12">
    <source>
        <dbReference type="PROSITE" id="PS50011"/>
    </source>
</evidence>
<comment type="caution">
    <text evidence="14">The sequence shown here is derived from an EMBL/GenBank/DDBJ whole genome shotgun (WGS) entry which is preliminary data.</text>
</comment>
<dbReference type="InterPro" id="IPR008271">
    <property type="entry name" value="Ser/Thr_kinase_AS"/>
</dbReference>
<keyword evidence="6 9" id="KW-0067">ATP-binding</keyword>
<keyword evidence="4 9" id="KW-0547">Nucleotide-binding</keyword>
<sequence length="639" mass="70145">MQDILGGRYEIIRKIGGGGMAIVYLAKDTFLDRQVAVKVLREEYVEDPEFLRHFKKEAKSIAALNHPNIVNIYDFDASQDPAYLVMEFVEGMSIKQIINDEGYLPWDQVADIGIQAARGLDAAHKNHIIHKDVKSHNILVDRSGLVKITDFGIAQMLSSTTITHNKGILGSAHYFSPEQARGERVDEKSDIYSLGIVLYEMLCGQVPFTSDNPVSVALKHIQEEPVPPTSIVPGIPVAMEAVVLKCLEKDKDLRFRDMAELAETLEVIRETDASDITGYQPMSVFPQAEADLDPMNDTLALPRNLTQKHTDMPAPTKQESKKVSKDKKRADRKKRWTRMLIFLLVLLAAFGTLKIAQSFIGGGNIEVPSVIGFSYPDAEQIIAQEGLRIKEIDTEYSDEIEKGAIISQDPVAGKKVRKGRLIGVVVSRGPKKIEVPDLEGQTEAEAREALADAKLRLGKVQTDYDSSVPEGKVISQSPRSGKEVDKDTAIDITVSLGKKPEYATMPDLRGMKLSEARSALAGRGLTVSSTSEEETSNDDKDRVIGQSIEPGAELEKGTGVTLTIGTGRHVSEDVPVNVSFVLPEKGVVVITQTDASGNQTMLYRGVHEEGESFSKNYNAPSGSKLHISLNGREINQINT</sequence>
<dbReference type="SUPFAM" id="SSF56112">
    <property type="entry name" value="Protein kinase-like (PK-like)"/>
    <property type="match status" value="1"/>
</dbReference>
<dbReference type="Gene3D" id="3.30.10.20">
    <property type="match status" value="3"/>
</dbReference>
<evidence type="ECO:0000256" key="2">
    <source>
        <dbReference type="ARBA" id="ARBA00022527"/>
    </source>
</evidence>
<accession>A0ABW9GXZ5</accession>
<evidence type="ECO:0000313" key="14">
    <source>
        <dbReference type="EMBL" id="MFM9413192.1"/>
    </source>
</evidence>
<dbReference type="SUPFAM" id="SSF54184">
    <property type="entry name" value="Penicillin-binding protein 2x (pbp-2x), c-terminal domain"/>
    <property type="match status" value="1"/>
</dbReference>
<protein>
    <recommendedName>
        <fullName evidence="1">non-specific serine/threonine protein kinase</fullName>
        <ecNumber evidence="1">2.7.11.1</ecNumber>
    </recommendedName>
</protein>
<keyword evidence="3" id="KW-0808">Transferase</keyword>
<keyword evidence="2" id="KW-0723">Serine/threonine-protein kinase</keyword>
<dbReference type="InterPro" id="IPR017441">
    <property type="entry name" value="Protein_kinase_ATP_BS"/>
</dbReference>
<dbReference type="PROSITE" id="PS51178">
    <property type="entry name" value="PASTA"/>
    <property type="match status" value="3"/>
</dbReference>
<evidence type="ECO:0000256" key="4">
    <source>
        <dbReference type="ARBA" id="ARBA00022741"/>
    </source>
</evidence>
<feature type="domain" description="PASTA" evidence="13">
    <location>
        <begin position="429"/>
        <end position="496"/>
    </location>
</feature>
<keyword evidence="11" id="KW-1133">Transmembrane helix</keyword>
<proteinExistence type="predicted"/>
<evidence type="ECO:0000256" key="3">
    <source>
        <dbReference type="ARBA" id="ARBA00022679"/>
    </source>
</evidence>
<feature type="domain" description="PASTA" evidence="13">
    <location>
        <begin position="361"/>
        <end position="428"/>
    </location>
</feature>
<evidence type="ECO:0000256" key="7">
    <source>
        <dbReference type="ARBA" id="ARBA00047899"/>
    </source>
</evidence>
<evidence type="ECO:0000256" key="5">
    <source>
        <dbReference type="ARBA" id="ARBA00022777"/>
    </source>
</evidence>
<organism evidence="14 15">
    <name type="scientific">Peptococcus simiae</name>
    <dbReference type="NCBI Taxonomy" id="1643805"/>
    <lineage>
        <taxon>Bacteria</taxon>
        <taxon>Bacillati</taxon>
        <taxon>Bacillota</taxon>
        <taxon>Clostridia</taxon>
        <taxon>Eubacteriales</taxon>
        <taxon>Peptococcaceae</taxon>
        <taxon>Peptococcus</taxon>
    </lineage>
</organism>
<comment type="catalytic activity">
    <reaction evidence="7">
        <text>L-threonyl-[protein] + ATP = O-phospho-L-threonyl-[protein] + ADP + H(+)</text>
        <dbReference type="Rhea" id="RHEA:46608"/>
        <dbReference type="Rhea" id="RHEA-COMP:11060"/>
        <dbReference type="Rhea" id="RHEA-COMP:11605"/>
        <dbReference type="ChEBI" id="CHEBI:15378"/>
        <dbReference type="ChEBI" id="CHEBI:30013"/>
        <dbReference type="ChEBI" id="CHEBI:30616"/>
        <dbReference type="ChEBI" id="CHEBI:61977"/>
        <dbReference type="ChEBI" id="CHEBI:456216"/>
        <dbReference type="EC" id="2.7.11.1"/>
    </reaction>
</comment>
<dbReference type="CDD" id="cd14014">
    <property type="entry name" value="STKc_PknB_like"/>
    <property type="match status" value="1"/>
</dbReference>
<keyword evidence="5 14" id="KW-0418">Kinase</keyword>
<dbReference type="PANTHER" id="PTHR43289">
    <property type="entry name" value="MITOGEN-ACTIVATED PROTEIN KINASE KINASE KINASE 20-RELATED"/>
    <property type="match status" value="1"/>
</dbReference>
<dbReference type="Pfam" id="PF03793">
    <property type="entry name" value="PASTA"/>
    <property type="match status" value="3"/>
</dbReference>
<evidence type="ECO:0000259" key="13">
    <source>
        <dbReference type="PROSITE" id="PS51178"/>
    </source>
</evidence>
<evidence type="ECO:0000256" key="11">
    <source>
        <dbReference type="SAM" id="Phobius"/>
    </source>
</evidence>
<dbReference type="InterPro" id="IPR000719">
    <property type="entry name" value="Prot_kinase_dom"/>
</dbReference>
<gene>
    <name evidence="14" type="primary">pknB</name>
    <name evidence="14" type="ORF">ACKQTC_02255</name>
</gene>
<reference evidence="14 15" key="1">
    <citation type="journal article" date="2016" name="Int. J. Syst. Evol. Microbiol.">
        <title>Peptococcus simiae sp. nov., isolated from rhesus macaque faeces and emended description of the genus Peptococcus.</title>
        <authorList>
            <person name="Shkoporov A.N."/>
            <person name="Efimov B.A."/>
            <person name="Kondova I."/>
            <person name="Ouwerling B."/>
            <person name="Chaplin A.V."/>
            <person name="Shcherbakova V.A."/>
            <person name="Langermans J.A.M."/>
        </authorList>
    </citation>
    <scope>NUCLEOTIDE SEQUENCE [LARGE SCALE GENOMIC DNA]</scope>
    <source>
        <strain evidence="14 15">M108</strain>
    </source>
</reference>
<evidence type="ECO:0000313" key="15">
    <source>
        <dbReference type="Proteomes" id="UP001631949"/>
    </source>
</evidence>
<dbReference type="NCBIfam" id="NF033483">
    <property type="entry name" value="PknB_PASTA_kin"/>
    <property type="match status" value="1"/>
</dbReference>
<dbReference type="EC" id="2.7.11.1" evidence="1"/>
<feature type="domain" description="Protein kinase" evidence="12">
    <location>
        <begin position="9"/>
        <end position="268"/>
    </location>
</feature>
<dbReference type="SMART" id="SM00740">
    <property type="entry name" value="PASTA"/>
    <property type="match status" value="3"/>
</dbReference>
<dbReference type="GO" id="GO:0016301">
    <property type="term" value="F:kinase activity"/>
    <property type="evidence" value="ECO:0007669"/>
    <property type="project" value="UniProtKB-KW"/>
</dbReference>
<dbReference type="PROSITE" id="PS50011">
    <property type="entry name" value="PROTEIN_KINASE_DOM"/>
    <property type="match status" value="1"/>
</dbReference>
<evidence type="ECO:0000256" key="10">
    <source>
        <dbReference type="SAM" id="MobiDB-lite"/>
    </source>
</evidence>
<dbReference type="Pfam" id="PF00069">
    <property type="entry name" value="Pkinase"/>
    <property type="match status" value="1"/>
</dbReference>
<evidence type="ECO:0000256" key="9">
    <source>
        <dbReference type="PROSITE-ProRule" id="PRU10141"/>
    </source>
</evidence>
<dbReference type="EMBL" id="JBJUVG010000002">
    <property type="protein sequence ID" value="MFM9413192.1"/>
    <property type="molecule type" value="Genomic_DNA"/>
</dbReference>
<feature type="region of interest" description="Disordered" evidence="10">
    <location>
        <begin position="307"/>
        <end position="331"/>
    </location>
</feature>
<comment type="catalytic activity">
    <reaction evidence="8">
        <text>L-seryl-[protein] + ATP = O-phospho-L-seryl-[protein] + ADP + H(+)</text>
        <dbReference type="Rhea" id="RHEA:17989"/>
        <dbReference type="Rhea" id="RHEA-COMP:9863"/>
        <dbReference type="Rhea" id="RHEA-COMP:11604"/>
        <dbReference type="ChEBI" id="CHEBI:15378"/>
        <dbReference type="ChEBI" id="CHEBI:29999"/>
        <dbReference type="ChEBI" id="CHEBI:30616"/>
        <dbReference type="ChEBI" id="CHEBI:83421"/>
        <dbReference type="ChEBI" id="CHEBI:456216"/>
        <dbReference type="EC" id="2.7.11.1"/>
    </reaction>
</comment>
<dbReference type="Gene3D" id="3.30.200.20">
    <property type="entry name" value="Phosphorylase Kinase, domain 1"/>
    <property type="match status" value="1"/>
</dbReference>
<keyword evidence="11" id="KW-0472">Membrane</keyword>
<evidence type="ECO:0000256" key="1">
    <source>
        <dbReference type="ARBA" id="ARBA00012513"/>
    </source>
</evidence>
<dbReference type="InterPro" id="IPR011009">
    <property type="entry name" value="Kinase-like_dom_sf"/>
</dbReference>
<feature type="transmembrane region" description="Helical" evidence="11">
    <location>
        <begin position="336"/>
        <end position="356"/>
    </location>
</feature>
<dbReference type="InterPro" id="IPR005543">
    <property type="entry name" value="PASTA_dom"/>
</dbReference>
<evidence type="ECO:0000256" key="8">
    <source>
        <dbReference type="ARBA" id="ARBA00048679"/>
    </source>
</evidence>